<organism evidence="1 2">
    <name type="scientific">Gigaspora margarita</name>
    <dbReference type="NCBI Taxonomy" id="4874"/>
    <lineage>
        <taxon>Eukaryota</taxon>
        <taxon>Fungi</taxon>
        <taxon>Fungi incertae sedis</taxon>
        <taxon>Mucoromycota</taxon>
        <taxon>Glomeromycotina</taxon>
        <taxon>Glomeromycetes</taxon>
        <taxon>Diversisporales</taxon>
        <taxon>Gigasporaceae</taxon>
        <taxon>Gigaspora</taxon>
    </lineage>
</organism>
<evidence type="ECO:0000313" key="1">
    <source>
        <dbReference type="EMBL" id="CAG8848850.1"/>
    </source>
</evidence>
<name>A0ABN7X6N3_GIGMA</name>
<gene>
    <name evidence="1" type="ORF">GMARGA_LOCUS39393</name>
</gene>
<comment type="caution">
    <text evidence="1">The sequence shown here is derived from an EMBL/GenBank/DDBJ whole genome shotgun (WGS) entry which is preliminary data.</text>
</comment>
<proteinExistence type="predicted"/>
<feature type="non-terminal residue" evidence="1">
    <location>
        <position position="1"/>
    </location>
</feature>
<reference evidence="1 2" key="1">
    <citation type="submission" date="2021-06" db="EMBL/GenBank/DDBJ databases">
        <authorList>
            <person name="Kallberg Y."/>
            <person name="Tangrot J."/>
            <person name="Rosling A."/>
        </authorList>
    </citation>
    <scope>NUCLEOTIDE SEQUENCE [LARGE SCALE GENOMIC DNA]</scope>
    <source>
        <strain evidence="1 2">120-4 pot B 10/14</strain>
    </source>
</reference>
<sequence>NDNTQKPVNGNTRKLWQLEINDIHEKKAPMNNDKELATALANYVPDTKNKRAKVNISKLQYNDTKNRQLLFNTPVKERAKVPIPETTIQLETTNQ</sequence>
<keyword evidence="2" id="KW-1185">Reference proteome</keyword>
<evidence type="ECO:0000313" key="2">
    <source>
        <dbReference type="Proteomes" id="UP000789901"/>
    </source>
</evidence>
<protein>
    <submittedName>
        <fullName evidence="1">18909_t:CDS:1</fullName>
    </submittedName>
</protein>
<accession>A0ABN7X6N3</accession>
<dbReference type="Proteomes" id="UP000789901">
    <property type="component" value="Unassembled WGS sequence"/>
</dbReference>
<feature type="non-terminal residue" evidence="1">
    <location>
        <position position="95"/>
    </location>
</feature>
<dbReference type="EMBL" id="CAJVQB010093739">
    <property type="protein sequence ID" value="CAG8848850.1"/>
    <property type="molecule type" value="Genomic_DNA"/>
</dbReference>